<dbReference type="Proteomes" id="UP000590412">
    <property type="component" value="Unassembled WGS sequence"/>
</dbReference>
<dbReference type="EMBL" id="JABWAB010000011">
    <property type="protein sequence ID" value="KAF6044244.1"/>
    <property type="molecule type" value="Genomic_DNA"/>
</dbReference>
<dbReference type="OrthoDB" id="4024815at2759"/>
<comment type="caution">
    <text evidence="2">The sequence shown here is derived from an EMBL/GenBank/DDBJ whole genome shotgun (WGS) entry which is preliminary data.</text>
</comment>
<feature type="compositionally biased region" description="Basic and acidic residues" evidence="1">
    <location>
        <begin position="95"/>
        <end position="110"/>
    </location>
</feature>
<evidence type="ECO:0000313" key="2">
    <source>
        <dbReference type="EMBL" id="KAF6044244.1"/>
    </source>
</evidence>
<feature type="compositionally biased region" description="Polar residues" evidence="1">
    <location>
        <begin position="120"/>
        <end position="132"/>
    </location>
</feature>
<reference evidence="2" key="1">
    <citation type="submission" date="2020-03" db="EMBL/GenBank/DDBJ databases">
        <title>FDA dAtabase for Regulatory Grade micrObial Sequences (FDA-ARGOS): Supporting development and validation of Infectious Disease Dx tests.</title>
        <authorList>
            <person name="Campos J."/>
            <person name="Goldberg B."/>
            <person name="Tallon L."/>
            <person name="Sadzewicz L."/>
            <person name="Vavikolanu K."/>
            <person name="Mehta A."/>
            <person name="Aluvathingal J."/>
            <person name="Nadendla S."/>
            <person name="Nandy P."/>
            <person name="Geyer C."/>
            <person name="Yan Y."/>
            <person name="Sichtig H."/>
        </authorList>
    </citation>
    <scope>NUCLEOTIDE SEQUENCE [LARGE SCALE GENOMIC DNA]</scope>
    <source>
        <strain evidence="2">FDAARGOS_652</strain>
    </source>
</reference>
<sequence>MYDQPYHHRNRPAPNHQNFLSFRATSKSTPISAPFTKSNSTPTTSYLDPHEVSTTSVILDDVFTQLQNVTDEVEKLTPIDIPAPYQITRNYASKESNDRNERDVAPREFKQVSTPIRYATPTSRPVTGTATALPQPPPSRHNGISFKSEFYKLLGHYNSLMQQVLAKNNDINILKYKLNQSVNTLVLELGNLHPMEQDNEYNDMRKEDNEHELGGGTTINEQSTAAKNQSLGPSEYNFQRKMDEISKKLMEIFNPQEEFESVSVDSTTIDSYILHKKKNKKKVKS</sequence>
<name>A0A8X7NI74_CANPA</name>
<protein>
    <submittedName>
        <fullName evidence="2">Uncharacterized protein</fullName>
    </submittedName>
</protein>
<feature type="region of interest" description="Disordered" evidence="1">
    <location>
        <begin position="210"/>
        <end position="232"/>
    </location>
</feature>
<accession>A0A8X7NI74</accession>
<evidence type="ECO:0000256" key="1">
    <source>
        <dbReference type="SAM" id="MobiDB-lite"/>
    </source>
</evidence>
<feature type="compositionally biased region" description="Polar residues" evidence="1">
    <location>
        <begin position="218"/>
        <end position="232"/>
    </location>
</feature>
<organism evidence="2 3">
    <name type="scientific">Candida parapsilosis</name>
    <name type="common">Yeast</name>
    <dbReference type="NCBI Taxonomy" id="5480"/>
    <lineage>
        <taxon>Eukaryota</taxon>
        <taxon>Fungi</taxon>
        <taxon>Dikarya</taxon>
        <taxon>Ascomycota</taxon>
        <taxon>Saccharomycotina</taxon>
        <taxon>Pichiomycetes</taxon>
        <taxon>Debaryomycetaceae</taxon>
        <taxon>Candida/Lodderomyces clade</taxon>
        <taxon>Candida</taxon>
    </lineage>
</organism>
<feature type="region of interest" description="Disordered" evidence="1">
    <location>
        <begin position="90"/>
        <end position="141"/>
    </location>
</feature>
<dbReference type="AlphaFoldDB" id="A0A8X7NI74"/>
<gene>
    <name evidence="2" type="ORF">FOB60_005337</name>
</gene>
<evidence type="ECO:0000313" key="3">
    <source>
        <dbReference type="Proteomes" id="UP000590412"/>
    </source>
</evidence>
<proteinExistence type="predicted"/>